<feature type="domain" description="Sphingomyelin synthase-like" evidence="2">
    <location>
        <begin position="135"/>
        <end position="197"/>
    </location>
</feature>
<feature type="transmembrane region" description="Helical" evidence="1">
    <location>
        <begin position="184"/>
        <end position="202"/>
    </location>
</feature>
<reference evidence="3 4" key="1">
    <citation type="journal article" date="2016" name="Nat. Commun.">
        <title>Thousands of microbial genomes shed light on interconnected biogeochemical processes in an aquifer system.</title>
        <authorList>
            <person name="Anantharaman K."/>
            <person name="Brown C.T."/>
            <person name="Hug L.A."/>
            <person name="Sharon I."/>
            <person name="Castelle C.J."/>
            <person name="Probst A.J."/>
            <person name="Thomas B.C."/>
            <person name="Singh A."/>
            <person name="Wilkins M.J."/>
            <person name="Karaoz U."/>
            <person name="Brodie E.L."/>
            <person name="Williams K.H."/>
            <person name="Hubbard S.S."/>
            <person name="Banfield J.F."/>
        </authorList>
    </citation>
    <scope>NUCLEOTIDE SEQUENCE [LARGE SCALE GENOMIC DNA]</scope>
</reference>
<sequence>MQSYKIHFSDKRFVLSFISGGLLLTISLFMQFLASNYATRIASGPVTDIILSNTRVYDVDRIFVWGAVVLLFIGVGVCMKSINYMPFAMKSVALFTLIRSVFVSLTHISPFPTSVLISSEFFSNTIFNGIFNGYDLFFSGHTGLPFLLALMFWDNKKLRFVFLGFSAVFAVVVLLGHLHYSIDVLAAYFITFTIFQICKFVFKKDWELFLKK</sequence>
<feature type="transmembrane region" description="Helical" evidence="1">
    <location>
        <begin position="160"/>
        <end position="178"/>
    </location>
</feature>
<protein>
    <recommendedName>
        <fullName evidence="2">Sphingomyelin synthase-like domain-containing protein</fullName>
    </recommendedName>
</protein>
<feature type="transmembrane region" description="Helical" evidence="1">
    <location>
        <begin position="91"/>
        <end position="111"/>
    </location>
</feature>
<keyword evidence="1" id="KW-0812">Transmembrane</keyword>
<evidence type="ECO:0000313" key="3">
    <source>
        <dbReference type="EMBL" id="OGI64257.1"/>
    </source>
</evidence>
<evidence type="ECO:0000259" key="2">
    <source>
        <dbReference type="Pfam" id="PF14360"/>
    </source>
</evidence>
<feature type="transmembrane region" description="Helical" evidence="1">
    <location>
        <begin position="131"/>
        <end position="153"/>
    </location>
</feature>
<keyword evidence="1" id="KW-0472">Membrane</keyword>
<dbReference type="InterPro" id="IPR025749">
    <property type="entry name" value="Sphingomyelin_synth-like_dom"/>
</dbReference>
<proteinExistence type="predicted"/>
<dbReference type="AlphaFoldDB" id="A0A1F6V3K6"/>
<feature type="transmembrane region" description="Helical" evidence="1">
    <location>
        <begin position="62"/>
        <end position="79"/>
    </location>
</feature>
<accession>A0A1F6V3K6</accession>
<dbReference type="Proteomes" id="UP000178700">
    <property type="component" value="Unassembled WGS sequence"/>
</dbReference>
<evidence type="ECO:0000256" key="1">
    <source>
        <dbReference type="SAM" id="Phobius"/>
    </source>
</evidence>
<dbReference type="EMBL" id="MFTJ01000056">
    <property type="protein sequence ID" value="OGI64257.1"/>
    <property type="molecule type" value="Genomic_DNA"/>
</dbReference>
<organism evidence="3 4">
    <name type="scientific">Candidatus Nomurabacteria bacterium RIFCSPHIGHO2_01_FULL_39_10</name>
    <dbReference type="NCBI Taxonomy" id="1801733"/>
    <lineage>
        <taxon>Bacteria</taxon>
        <taxon>Candidatus Nomuraibacteriota</taxon>
    </lineage>
</organism>
<keyword evidence="1" id="KW-1133">Transmembrane helix</keyword>
<comment type="caution">
    <text evidence="3">The sequence shown here is derived from an EMBL/GenBank/DDBJ whole genome shotgun (WGS) entry which is preliminary data.</text>
</comment>
<name>A0A1F6V3K6_9BACT</name>
<evidence type="ECO:0000313" key="4">
    <source>
        <dbReference type="Proteomes" id="UP000178700"/>
    </source>
</evidence>
<feature type="transmembrane region" description="Helical" evidence="1">
    <location>
        <begin position="12"/>
        <end position="34"/>
    </location>
</feature>
<dbReference type="Pfam" id="PF14360">
    <property type="entry name" value="PAP2_C"/>
    <property type="match status" value="1"/>
</dbReference>
<gene>
    <name evidence="3" type="ORF">A2642_00890</name>
</gene>